<evidence type="ECO:0000256" key="2">
    <source>
        <dbReference type="ARBA" id="ARBA00004300"/>
    </source>
</evidence>
<keyword evidence="5" id="KW-0963">Cytoplasm</keyword>
<evidence type="ECO:0000256" key="1">
    <source>
        <dbReference type="ARBA" id="ARBA00004120"/>
    </source>
</evidence>
<evidence type="ECO:0000256" key="10">
    <source>
        <dbReference type="SAM" id="Coils"/>
    </source>
</evidence>
<evidence type="ECO:0000256" key="8">
    <source>
        <dbReference type="ARBA" id="ARBA00024919"/>
    </source>
</evidence>
<dbReference type="EMBL" id="CAJNOR010000495">
    <property type="protein sequence ID" value="CAF0930736.1"/>
    <property type="molecule type" value="Genomic_DNA"/>
</dbReference>
<sequence>MKSSTLSSTIADYHKRSARLYSEILKSEEQRVQLDQRLNSLFTIDSRLKQRQQVDDIHSYFSNFNQESERARQRNLQLMNDIHQAEQHLDQLRQDSERLIRLKHDYAQYLESNYPNRQKPQSTISAIVNKDVYDFGRSNATQTSEKYNLGPPTAYPPTLSSTSQQRIEYETSSVSNTHHADEQSLSESTSNTLSRSKRPGSLRMELSRSGLFFLLDYIEQELHNTIDKKKFYHHDPPTITQSRTVLDVANGQQQSALKDLDPATVSMVILDQLPSTIRRTTAHQCLLTEDILSLNVIDLDKDVITKMLPEKDRSLWTRLIDHFTRLVKFHIMNSQTAANKFATFLSPNNALYLHDKAKSLLRHVLEKLVGTQSSTSESDTSSERKQPVEPMIKTTTTSSSSWLNKLAAGGALHEDDDEDTSTTSTVTKKNVKSTSSTPRTNKNFDDSDLDFYS</sequence>
<keyword evidence="7" id="KW-0966">Cell projection</keyword>
<comment type="similarity">
    <text evidence="3">Belongs to the kizuna family.</text>
</comment>
<dbReference type="Proteomes" id="UP000663828">
    <property type="component" value="Unassembled WGS sequence"/>
</dbReference>
<feature type="region of interest" description="Disordered" evidence="11">
    <location>
        <begin position="371"/>
        <end position="453"/>
    </location>
</feature>
<evidence type="ECO:0000256" key="5">
    <source>
        <dbReference type="ARBA" id="ARBA00022490"/>
    </source>
</evidence>
<evidence type="ECO:0000256" key="7">
    <source>
        <dbReference type="ARBA" id="ARBA00023273"/>
    </source>
</evidence>
<dbReference type="GO" id="GO:0007051">
    <property type="term" value="P:spindle organization"/>
    <property type="evidence" value="ECO:0007669"/>
    <property type="project" value="InterPro"/>
</dbReference>
<feature type="compositionally biased region" description="Polar residues" evidence="11">
    <location>
        <begin position="158"/>
        <end position="194"/>
    </location>
</feature>
<comment type="subcellular location">
    <subcellularLocation>
        <location evidence="1">Cytoplasm</location>
        <location evidence="1">Cytoskeleton</location>
        <location evidence="1">Cilium basal body</location>
    </subcellularLocation>
    <subcellularLocation>
        <location evidence="2">Cytoplasm</location>
        <location evidence="2">Cytoskeleton</location>
        <location evidence="2">Microtubule organizing center</location>
        <location evidence="2">Centrosome</location>
    </subcellularLocation>
</comment>
<dbReference type="PANTHER" id="PTHR16299:SF2">
    <property type="entry name" value="CENTROSOMAL PROTEIN KIZUNA"/>
    <property type="match status" value="1"/>
</dbReference>
<evidence type="ECO:0000256" key="9">
    <source>
        <dbReference type="ARBA" id="ARBA00031153"/>
    </source>
</evidence>
<feature type="compositionally biased region" description="Low complexity" evidence="11">
    <location>
        <begin position="421"/>
        <end position="437"/>
    </location>
</feature>
<dbReference type="InterPro" id="IPR026742">
    <property type="entry name" value="Centrosomal_kizuma"/>
</dbReference>
<keyword evidence="6" id="KW-0206">Cytoskeleton</keyword>
<dbReference type="AlphaFoldDB" id="A0A814BNL6"/>
<feature type="region of interest" description="Disordered" evidence="11">
    <location>
        <begin position="142"/>
        <end position="200"/>
    </location>
</feature>
<evidence type="ECO:0000313" key="13">
    <source>
        <dbReference type="Proteomes" id="UP000663828"/>
    </source>
</evidence>
<organism evidence="12 13">
    <name type="scientific">Adineta ricciae</name>
    <name type="common">Rotifer</name>
    <dbReference type="NCBI Taxonomy" id="249248"/>
    <lineage>
        <taxon>Eukaryota</taxon>
        <taxon>Metazoa</taxon>
        <taxon>Spiralia</taxon>
        <taxon>Gnathifera</taxon>
        <taxon>Rotifera</taxon>
        <taxon>Eurotatoria</taxon>
        <taxon>Bdelloidea</taxon>
        <taxon>Adinetida</taxon>
        <taxon>Adinetidae</taxon>
        <taxon>Adineta</taxon>
    </lineage>
</organism>
<proteinExistence type="inferred from homology"/>
<comment type="caution">
    <text evidence="12">The sequence shown here is derived from an EMBL/GenBank/DDBJ whole genome shotgun (WGS) entry which is preliminary data.</text>
</comment>
<gene>
    <name evidence="12" type="ORF">XAT740_LOCUS9563</name>
</gene>
<dbReference type="PANTHER" id="PTHR16299">
    <property type="entry name" value="CENTROSOMAL PROTEIN KIZUNA"/>
    <property type="match status" value="1"/>
</dbReference>
<evidence type="ECO:0000256" key="4">
    <source>
        <dbReference type="ARBA" id="ARBA00013872"/>
    </source>
</evidence>
<evidence type="ECO:0000256" key="3">
    <source>
        <dbReference type="ARBA" id="ARBA00010767"/>
    </source>
</evidence>
<feature type="coiled-coil region" evidence="10">
    <location>
        <begin position="68"/>
        <end position="102"/>
    </location>
</feature>
<evidence type="ECO:0000313" key="12">
    <source>
        <dbReference type="EMBL" id="CAF0930736.1"/>
    </source>
</evidence>
<dbReference type="GO" id="GO:0005813">
    <property type="term" value="C:centrosome"/>
    <property type="evidence" value="ECO:0007669"/>
    <property type="project" value="UniProtKB-SubCell"/>
</dbReference>
<evidence type="ECO:0000256" key="6">
    <source>
        <dbReference type="ARBA" id="ARBA00023212"/>
    </source>
</evidence>
<keyword evidence="10" id="KW-0175">Coiled coil</keyword>
<keyword evidence="13" id="KW-1185">Reference proteome</keyword>
<reference evidence="12" key="1">
    <citation type="submission" date="2021-02" db="EMBL/GenBank/DDBJ databases">
        <authorList>
            <person name="Nowell W R."/>
        </authorList>
    </citation>
    <scope>NUCLEOTIDE SEQUENCE</scope>
</reference>
<comment type="function">
    <text evidence="8">Centrosomal protein required for establishing a robust mitotic centrosome architecture that can endure the forces that converge on the centrosomes during spindle formation. Required for stabilizing the expanded pericentriolar material around the centriole.</text>
</comment>
<accession>A0A814BNL6</accession>
<protein>
    <recommendedName>
        <fullName evidence="4">Centrosomal protein kizuna</fullName>
    </recommendedName>
    <alternativeName>
        <fullName evidence="9">Polo-like kinase 1 substrate 1</fullName>
    </alternativeName>
</protein>
<feature type="compositionally biased region" description="Polar residues" evidence="11">
    <location>
        <begin position="393"/>
        <end position="403"/>
    </location>
</feature>
<name>A0A814BNL6_ADIRI</name>
<evidence type="ECO:0000256" key="11">
    <source>
        <dbReference type="SAM" id="MobiDB-lite"/>
    </source>
</evidence>